<evidence type="ECO:0000313" key="2">
    <source>
        <dbReference type="EMBL" id="KAG5311266.1"/>
    </source>
</evidence>
<keyword evidence="1" id="KW-0472">Membrane</keyword>
<proteinExistence type="predicted"/>
<dbReference type="SUPFAM" id="SSF81342">
    <property type="entry name" value="Transmembrane di-heme cytochromes"/>
    <property type="match status" value="1"/>
</dbReference>
<reference evidence="2" key="1">
    <citation type="submission" date="2020-02" db="EMBL/GenBank/DDBJ databases">
        <title>Relaxed selection underlies rapid genomic changes in the transitions from sociality to social parasitism in ants.</title>
        <authorList>
            <person name="Bi X."/>
        </authorList>
    </citation>
    <scope>NUCLEOTIDE SEQUENCE</scope>
    <source>
        <strain evidence="2">BGI-DK2013a</strain>
        <tissue evidence="2">Whole body</tissue>
    </source>
</reference>
<dbReference type="Proteomes" id="UP000667349">
    <property type="component" value="Unassembled WGS sequence"/>
</dbReference>
<evidence type="ECO:0000313" key="3">
    <source>
        <dbReference type="Proteomes" id="UP000667349"/>
    </source>
</evidence>
<feature type="non-terminal residue" evidence="2">
    <location>
        <position position="102"/>
    </location>
</feature>
<gene>
    <name evidence="2" type="primary">Mtcyb_1</name>
    <name evidence="2" type="ORF">G6Z75_0011960</name>
</gene>
<keyword evidence="1" id="KW-0812">Transmembrane</keyword>
<feature type="transmembrane region" description="Helical" evidence="1">
    <location>
        <begin position="66"/>
        <end position="84"/>
    </location>
</feature>
<organism evidence="2 3">
    <name type="scientific">Acromyrmex insinuator</name>
    <dbReference type="NCBI Taxonomy" id="230686"/>
    <lineage>
        <taxon>Eukaryota</taxon>
        <taxon>Metazoa</taxon>
        <taxon>Ecdysozoa</taxon>
        <taxon>Arthropoda</taxon>
        <taxon>Hexapoda</taxon>
        <taxon>Insecta</taxon>
        <taxon>Pterygota</taxon>
        <taxon>Neoptera</taxon>
        <taxon>Endopterygota</taxon>
        <taxon>Hymenoptera</taxon>
        <taxon>Apocrita</taxon>
        <taxon>Aculeata</taxon>
        <taxon>Formicoidea</taxon>
        <taxon>Formicidae</taxon>
        <taxon>Myrmicinae</taxon>
        <taxon>Acromyrmex</taxon>
    </lineage>
</organism>
<dbReference type="GO" id="GO:0022904">
    <property type="term" value="P:respiratory electron transport chain"/>
    <property type="evidence" value="ECO:0007669"/>
    <property type="project" value="InterPro"/>
</dbReference>
<keyword evidence="1" id="KW-1133">Transmembrane helix</keyword>
<feature type="non-terminal residue" evidence="2">
    <location>
        <position position="1"/>
    </location>
</feature>
<protein>
    <submittedName>
        <fullName evidence="2">CYB protein</fullName>
    </submittedName>
</protein>
<dbReference type="EMBL" id="JAANHZ010000418">
    <property type="protein sequence ID" value="KAG5311266.1"/>
    <property type="molecule type" value="Genomic_DNA"/>
</dbReference>
<evidence type="ECO:0000256" key="1">
    <source>
        <dbReference type="SAM" id="Phobius"/>
    </source>
</evidence>
<dbReference type="InterPro" id="IPR016174">
    <property type="entry name" value="Di-haem_cyt_TM"/>
</dbReference>
<accession>A0A836ETL7</accession>
<comment type="caution">
    <text evidence="2">The sequence shown here is derived from an EMBL/GenBank/DDBJ whole genome shotgun (WGS) entry which is preliminary data.</text>
</comment>
<dbReference type="GO" id="GO:0016020">
    <property type="term" value="C:membrane"/>
    <property type="evidence" value="ECO:0007669"/>
    <property type="project" value="InterPro"/>
</dbReference>
<feature type="transmembrane region" description="Helical" evidence="1">
    <location>
        <begin position="6"/>
        <end position="26"/>
    </location>
</feature>
<dbReference type="AlphaFoldDB" id="A0A836ETL7"/>
<keyword evidence="3" id="KW-1185">Reference proteome</keyword>
<sequence length="102" mass="11794">NIGSLLGIFLLIQIIIGLLLSIHYCLNISITFNKIIHIILNVSDSHFFYLYLHIRRNYESIPNKLREVIALTISILILYTLPLIKSKYFTSSSIIISNQLIY</sequence>
<name>A0A836ETL7_9HYME</name>